<keyword evidence="5 7" id="KW-1133">Transmembrane helix</keyword>
<feature type="transmembrane region" description="Helical" evidence="7">
    <location>
        <begin position="24"/>
        <end position="44"/>
    </location>
</feature>
<dbReference type="GO" id="GO:0005886">
    <property type="term" value="C:plasma membrane"/>
    <property type="evidence" value="ECO:0007669"/>
    <property type="project" value="UniProtKB-SubCell"/>
</dbReference>
<keyword evidence="6 7" id="KW-0472">Membrane</keyword>
<evidence type="ECO:0000256" key="2">
    <source>
        <dbReference type="ARBA" id="ARBA00022448"/>
    </source>
</evidence>
<accession>A0A7Y6K5V3</accession>
<comment type="similarity">
    <text evidence="7">Belongs to the binding-protein-dependent transport system permease family.</text>
</comment>
<dbReference type="SUPFAM" id="SSF161098">
    <property type="entry name" value="MetI-like"/>
    <property type="match status" value="1"/>
</dbReference>
<evidence type="ECO:0000259" key="8">
    <source>
        <dbReference type="PROSITE" id="PS50928"/>
    </source>
</evidence>
<dbReference type="PANTHER" id="PTHR43386">
    <property type="entry name" value="OLIGOPEPTIDE TRANSPORT SYSTEM PERMEASE PROTEIN APPC"/>
    <property type="match status" value="1"/>
</dbReference>
<dbReference type="EMBL" id="JAALDK010000002">
    <property type="protein sequence ID" value="NUY04461.1"/>
    <property type="molecule type" value="Genomic_DNA"/>
</dbReference>
<sequence length="287" mass="30975">MSARLLFAGIRGELGRDLWRQRGVLAYAAVFVLLVGASALAPWLTRIDPNAIDLSATFQAPSAAHWFGTDQMGRDVFVRTLYGGRLSLLIAFCAVLLAGFAGALAGLLSAYIGGRFDTVLMRLVDAQYALPPVFLAMLIVGICGPNVVNIIIVVTLANWGRFARIIRAEALSLRERDFVLLARLAGASPLYVALRHLLPNVRNTFVVLLTLDIGLVIFMEAALSFVGLGVQPPDPSWGGMLAEGRNYLDTAWWLTALPGLALIATVLCSNRIGDALQRGERSQGGWK</sequence>
<feature type="transmembrane region" description="Helical" evidence="7">
    <location>
        <begin position="205"/>
        <end position="230"/>
    </location>
</feature>
<dbReference type="RefSeq" id="WP_176111007.1">
    <property type="nucleotide sequence ID" value="NZ_JAALDK010000002.1"/>
</dbReference>
<evidence type="ECO:0000313" key="9">
    <source>
        <dbReference type="EMBL" id="NUY04461.1"/>
    </source>
</evidence>
<dbReference type="GeneID" id="301105227"/>
<proteinExistence type="inferred from homology"/>
<keyword evidence="4 7" id="KW-0812">Transmembrane</keyword>
<evidence type="ECO:0000256" key="4">
    <source>
        <dbReference type="ARBA" id="ARBA00022692"/>
    </source>
</evidence>
<gene>
    <name evidence="9" type="ORF">G5S42_33270</name>
</gene>
<dbReference type="Proteomes" id="UP000594380">
    <property type="component" value="Unassembled WGS sequence"/>
</dbReference>
<evidence type="ECO:0000256" key="1">
    <source>
        <dbReference type="ARBA" id="ARBA00004651"/>
    </source>
</evidence>
<dbReference type="CDD" id="cd06261">
    <property type="entry name" value="TM_PBP2"/>
    <property type="match status" value="1"/>
</dbReference>
<dbReference type="AlphaFoldDB" id="A0A7Y6K5V3"/>
<feature type="transmembrane region" description="Helical" evidence="7">
    <location>
        <begin position="86"/>
        <end position="112"/>
    </location>
</feature>
<evidence type="ECO:0000256" key="3">
    <source>
        <dbReference type="ARBA" id="ARBA00022475"/>
    </source>
</evidence>
<dbReference type="PROSITE" id="PS50928">
    <property type="entry name" value="ABC_TM1"/>
    <property type="match status" value="1"/>
</dbReference>
<feature type="transmembrane region" description="Helical" evidence="7">
    <location>
        <begin position="250"/>
        <end position="268"/>
    </location>
</feature>
<keyword evidence="2 7" id="KW-0813">Transport</keyword>
<keyword evidence="3" id="KW-1003">Cell membrane</keyword>
<dbReference type="InterPro" id="IPR000515">
    <property type="entry name" value="MetI-like"/>
</dbReference>
<evidence type="ECO:0000256" key="5">
    <source>
        <dbReference type="ARBA" id="ARBA00022989"/>
    </source>
</evidence>
<feature type="domain" description="ABC transmembrane type-1" evidence="8">
    <location>
        <begin position="84"/>
        <end position="273"/>
    </location>
</feature>
<feature type="transmembrane region" description="Helical" evidence="7">
    <location>
        <begin position="133"/>
        <end position="158"/>
    </location>
</feature>
<reference evidence="9 10" key="1">
    <citation type="submission" date="2020-02" db="EMBL/GenBank/DDBJ databases">
        <title>Paraburkholderia simonii sp. nov. and Paraburkholderia youngii sp. nov. Brazilian and Mexican Mimosa-associated rhizobia.</title>
        <authorList>
            <person name="Mavima L."/>
            <person name="Beukes C.W."/>
            <person name="Chan W.Y."/>
            <person name="Palmer M."/>
            <person name="De Meyer S.E."/>
            <person name="James E.K."/>
            <person name="Venter S.N."/>
            <person name="Steenkamp E.T."/>
        </authorList>
    </citation>
    <scope>NUCLEOTIDE SEQUENCE [LARGE SCALE GENOMIC DNA]</scope>
    <source>
        <strain evidence="9 10">JPY169</strain>
    </source>
</reference>
<dbReference type="Pfam" id="PF00528">
    <property type="entry name" value="BPD_transp_1"/>
    <property type="match status" value="1"/>
</dbReference>
<organism evidence="9 10">
    <name type="scientific">Paraburkholderia youngii</name>
    <dbReference type="NCBI Taxonomy" id="2782701"/>
    <lineage>
        <taxon>Bacteria</taxon>
        <taxon>Pseudomonadati</taxon>
        <taxon>Pseudomonadota</taxon>
        <taxon>Betaproteobacteria</taxon>
        <taxon>Burkholderiales</taxon>
        <taxon>Burkholderiaceae</taxon>
        <taxon>Paraburkholderia</taxon>
    </lineage>
</organism>
<evidence type="ECO:0000256" key="6">
    <source>
        <dbReference type="ARBA" id="ARBA00023136"/>
    </source>
</evidence>
<dbReference type="InterPro" id="IPR035906">
    <property type="entry name" value="MetI-like_sf"/>
</dbReference>
<evidence type="ECO:0000256" key="7">
    <source>
        <dbReference type="RuleBase" id="RU363032"/>
    </source>
</evidence>
<comment type="caution">
    <text evidence="9">The sequence shown here is derived from an EMBL/GenBank/DDBJ whole genome shotgun (WGS) entry which is preliminary data.</text>
</comment>
<protein>
    <submittedName>
        <fullName evidence="9">ABC transporter permease</fullName>
    </submittedName>
</protein>
<name>A0A7Y6K5V3_9BURK</name>
<evidence type="ECO:0000313" key="10">
    <source>
        <dbReference type="Proteomes" id="UP000594380"/>
    </source>
</evidence>
<comment type="subcellular location">
    <subcellularLocation>
        <location evidence="1 7">Cell membrane</location>
        <topology evidence="1 7">Multi-pass membrane protein</topology>
    </subcellularLocation>
</comment>
<dbReference type="InterPro" id="IPR050366">
    <property type="entry name" value="BP-dependent_transpt_permease"/>
</dbReference>
<dbReference type="Gene3D" id="1.10.3720.10">
    <property type="entry name" value="MetI-like"/>
    <property type="match status" value="1"/>
</dbReference>
<dbReference type="PANTHER" id="PTHR43386:SF1">
    <property type="entry name" value="D,D-DIPEPTIDE TRANSPORT SYSTEM PERMEASE PROTEIN DDPC-RELATED"/>
    <property type="match status" value="1"/>
</dbReference>
<feature type="transmembrane region" description="Helical" evidence="7">
    <location>
        <begin position="178"/>
        <end position="198"/>
    </location>
</feature>
<dbReference type="GO" id="GO:0055085">
    <property type="term" value="P:transmembrane transport"/>
    <property type="evidence" value="ECO:0007669"/>
    <property type="project" value="InterPro"/>
</dbReference>